<keyword evidence="2" id="KW-1185">Reference proteome</keyword>
<dbReference type="Proteomes" id="UP001175227">
    <property type="component" value="Unassembled WGS sequence"/>
</dbReference>
<name>A0AA39NC43_9AGAR</name>
<proteinExistence type="predicted"/>
<gene>
    <name evidence="1" type="ORF">IW261DRAFT_1527133</name>
</gene>
<comment type="caution">
    <text evidence="1">The sequence shown here is derived from an EMBL/GenBank/DDBJ whole genome shotgun (WGS) entry which is preliminary data.</text>
</comment>
<dbReference type="AlphaFoldDB" id="A0AA39NC43"/>
<protein>
    <submittedName>
        <fullName evidence="1">Uncharacterized protein</fullName>
    </submittedName>
</protein>
<evidence type="ECO:0000313" key="1">
    <source>
        <dbReference type="EMBL" id="KAK0462814.1"/>
    </source>
</evidence>
<sequence length="72" mass="8195">RCVWRRRKALFSIVCRIHSTAHLMVNGMLDAHPVQQMPYQASATAVRTQCLSASQASSKSLLHHTLRHRQKS</sequence>
<accession>A0AA39NC43</accession>
<evidence type="ECO:0000313" key="2">
    <source>
        <dbReference type="Proteomes" id="UP001175227"/>
    </source>
</evidence>
<reference evidence="1" key="1">
    <citation type="submission" date="2023-06" db="EMBL/GenBank/DDBJ databases">
        <authorList>
            <consortium name="Lawrence Berkeley National Laboratory"/>
            <person name="Ahrendt S."/>
            <person name="Sahu N."/>
            <person name="Indic B."/>
            <person name="Wong-Bajracharya J."/>
            <person name="Merenyi Z."/>
            <person name="Ke H.-M."/>
            <person name="Monk M."/>
            <person name="Kocsube S."/>
            <person name="Drula E."/>
            <person name="Lipzen A."/>
            <person name="Balint B."/>
            <person name="Henrissat B."/>
            <person name="Andreopoulos B."/>
            <person name="Martin F.M."/>
            <person name="Harder C.B."/>
            <person name="Rigling D."/>
            <person name="Ford K.L."/>
            <person name="Foster G.D."/>
            <person name="Pangilinan J."/>
            <person name="Papanicolaou A."/>
            <person name="Barry K."/>
            <person name="LaButti K."/>
            <person name="Viragh M."/>
            <person name="Koriabine M."/>
            <person name="Yan M."/>
            <person name="Riley R."/>
            <person name="Champramary S."/>
            <person name="Plett K.L."/>
            <person name="Tsai I.J."/>
            <person name="Slot J."/>
            <person name="Sipos G."/>
            <person name="Plett J."/>
            <person name="Nagy L.G."/>
            <person name="Grigoriev I.V."/>
        </authorList>
    </citation>
    <scope>NUCLEOTIDE SEQUENCE</scope>
    <source>
        <strain evidence="1">ICMP 16352</strain>
    </source>
</reference>
<organism evidence="1 2">
    <name type="scientific">Armillaria novae-zelandiae</name>
    <dbReference type="NCBI Taxonomy" id="153914"/>
    <lineage>
        <taxon>Eukaryota</taxon>
        <taxon>Fungi</taxon>
        <taxon>Dikarya</taxon>
        <taxon>Basidiomycota</taxon>
        <taxon>Agaricomycotina</taxon>
        <taxon>Agaricomycetes</taxon>
        <taxon>Agaricomycetidae</taxon>
        <taxon>Agaricales</taxon>
        <taxon>Marasmiineae</taxon>
        <taxon>Physalacriaceae</taxon>
        <taxon>Armillaria</taxon>
    </lineage>
</organism>
<dbReference type="EMBL" id="JAUEPR010000120">
    <property type="protein sequence ID" value="KAK0462814.1"/>
    <property type="molecule type" value="Genomic_DNA"/>
</dbReference>
<feature type="non-terminal residue" evidence="1">
    <location>
        <position position="72"/>
    </location>
</feature>